<feature type="transmembrane region" description="Helical" evidence="5">
    <location>
        <begin position="105"/>
        <end position="131"/>
    </location>
</feature>
<feature type="domain" description="Fatty acid hydroxylase" evidence="6">
    <location>
        <begin position="153"/>
        <end position="277"/>
    </location>
</feature>
<evidence type="ECO:0000256" key="3">
    <source>
        <dbReference type="ARBA" id="ARBA00022989"/>
    </source>
</evidence>
<dbReference type="InterPro" id="IPR006694">
    <property type="entry name" value="Fatty_acid_hydroxylase"/>
</dbReference>
<accession>A0AAD5KVN2</accession>
<keyword evidence="3 5" id="KW-1133">Transmembrane helix</keyword>
<feature type="transmembrane region" description="Helical" evidence="5">
    <location>
        <begin position="146"/>
        <end position="166"/>
    </location>
</feature>
<organism evidence="7 8">
    <name type="scientific">Daphnia sinensis</name>
    <dbReference type="NCBI Taxonomy" id="1820382"/>
    <lineage>
        <taxon>Eukaryota</taxon>
        <taxon>Metazoa</taxon>
        <taxon>Ecdysozoa</taxon>
        <taxon>Arthropoda</taxon>
        <taxon>Crustacea</taxon>
        <taxon>Branchiopoda</taxon>
        <taxon>Diplostraca</taxon>
        <taxon>Cladocera</taxon>
        <taxon>Anomopoda</taxon>
        <taxon>Daphniidae</taxon>
        <taxon>Daphnia</taxon>
        <taxon>Daphnia similis group</taxon>
    </lineage>
</organism>
<reference evidence="7 8" key="1">
    <citation type="submission" date="2022-05" db="EMBL/GenBank/DDBJ databases">
        <title>A multi-omics perspective on studying reproductive biology in Daphnia sinensis.</title>
        <authorList>
            <person name="Jia J."/>
        </authorList>
    </citation>
    <scope>NUCLEOTIDE SEQUENCE [LARGE SCALE GENOMIC DNA]</scope>
    <source>
        <strain evidence="7 8">WSL</strain>
    </source>
</reference>
<evidence type="ECO:0000256" key="4">
    <source>
        <dbReference type="ARBA" id="ARBA00023136"/>
    </source>
</evidence>
<feature type="transmembrane region" description="Helical" evidence="5">
    <location>
        <begin position="64"/>
        <end position="84"/>
    </location>
</feature>
<keyword evidence="2 5" id="KW-0812">Transmembrane</keyword>
<evidence type="ECO:0000256" key="1">
    <source>
        <dbReference type="ARBA" id="ARBA00004370"/>
    </source>
</evidence>
<comment type="caution">
    <text evidence="7">The sequence shown here is derived from an EMBL/GenBank/DDBJ whole genome shotgun (WGS) entry which is preliminary data.</text>
</comment>
<dbReference type="PANTHER" id="PTHR11863">
    <property type="entry name" value="STEROL DESATURASE"/>
    <property type="match status" value="1"/>
</dbReference>
<dbReference type="AlphaFoldDB" id="A0AAD5KVN2"/>
<dbReference type="GO" id="GO:0008610">
    <property type="term" value="P:lipid biosynthetic process"/>
    <property type="evidence" value="ECO:0007669"/>
    <property type="project" value="InterPro"/>
</dbReference>
<proteinExistence type="predicted"/>
<dbReference type="InterPro" id="IPR050307">
    <property type="entry name" value="Sterol_Desaturase_Related"/>
</dbReference>
<dbReference type="GO" id="GO:0016020">
    <property type="term" value="C:membrane"/>
    <property type="evidence" value="ECO:0007669"/>
    <property type="project" value="UniProtKB-SubCell"/>
</dbReference>
<protein>
    <recommendedName>
        <fullName evidence="6">Fatty acid hydroxylase domain-containing protein</fullName>
    </recommendedName>
</protein>
<comment type="subcellular location">
    <subcellularLocation>
        <location evidence="1">Membrane</location>
    </subcellularLocation>
</comment>
<evidence type="ECO:0000259" key="6">
    <source>
        <dbReference type="Pfam" id="PF04116"/>
    </source>
</evidence>
<dbReference type="GO" id="GO:0016491">
    <property type="term" value="F:oxidoreductase activity"/>
    <property type="evidence" value="ECO:0007669"/>
    <property type="project" value="InterPro"/>
</dbReference>
<dbReference type="Pfam" id="PF04116">
    <property type="entry name" value="FA_hydroxylase"/>
    <property type="match status" value="1"/>
</dbReference>
<evidence type="ECO:0000256" key="5">
    <source>
        <dbReference type="SAM" id="Phobius"/>
    </source>
</evidence>
<evidence type="ECO:0000313" key="7">
    <source>
        <dbReference type="EMBL" id="KAI9561411.1"/>
    </source>
</evidence>
<dbReference type="EMBL" id="WJBH02000003">
    <property type="protein sequence ID" value="KAI9561411.1"/>
    <property type="molecule type" value="Genomic_DNA"/>
</dbReference>
<dbReference type="GO" id="GO:0005506">
    <property type="term" value="F:iron ion binding"/>
    <property type="evidence" value="ECO:0007669"/>
    <property type="project" value="InterPro"/>
</dbReference>
<sequence>MLVCLQSYHTRFLQLDYLRGCTLYRASLANEWSSLGLGMQSRWERTLDLIGDDSFHLYVYGMNVWNVVLYWSVGLTYFMAEMCAWPKWLEHYKVQPTAVIDKKRLYSLITVNLFNQFFVAVPFSIFGYYVLKYQGTSPPIRELPTFLRLIVTFAILIAIQEVVAYYTHRLFHHRLIYKWTHKWHHEWTAPIALSSYYNHPLDHLIGNLLPSTLGLSLTNAHFFTSWLWLTWATLRTLSDHSGYHVLPFPSPRRHDFHHLKFTECFGVWGPMDYLHGTDTLFRASLLAPSETAKKNH</sequence>
<evidence type="ECO:0000256" key="2">
    <source>
        <dbReference type="ARBA" id="ARBA00022692"/>
    </source>
</evidence>
<gene>
    <name evidence="7" type="ORF">GHT06_012368</name>
</gene>
<keyword evidence="8" id="KW-1185">Reference proteome</keyword>
<evidence type="ECO:0000313" key="8">
    <source>
        <dbReference type="Proteomes" id="UP000820818"/>
    </source>
</evidence>
<dbReference type="Proteomes" id="UP000820818">
    <property type="component" value="Linkage Group LG3"/>
</dbReference>
<keyword evidence="4 5" id="KW-0472">Membrane</keyword>
<name>A0AAD5KVN2_9CRUS</name>